<dbReference type="AlphaFoldDB" id="A0A8B6D0W9"/>
<keyword evidence="3" id="KW-1185">Reference proteome</keyword>
<dbReference type="Proteomes" id="UP000596742">
    <property type="component" value="Unassembled WGS sequence"/>
</dbReference>
<proteinExistence type="predicted"/>
<organism evidence="2 3">
    <name type="scientific">Mytilus galloprovincialis</name>
    <name type="common">Mediterranean mussel</name>
    <dbReference type="NCBI Taxonomy" id="29158"/>
    <lineage>
        <taxon>Eukaryota</taxon>
        <taxon>Metazoa</taxon>
        <taxon>Spiralia</taxon>
        <taxon>Lophotrochozoa</taxon>
        <taxon>Mollusca</taxon>
        <taxon>Bivalvia</taxon>
        <taxon>Autobranchia</taxon>
        <taxon>Pteriomorphia</taxon>
        <taxon>Mytilida</taxon>
        <taxon>Mytiloidea</taxon>
        <taxon>Mytilidae</taxon>
        <taxon>Mytilinae</taxon>
        <taxon>Mytilus</taxon>
    </lineage>
</organism>
<dbReference type="InterPro" id="IPR044822">
    <property type="entry name" value="Myb_DNA-bind_4"/>
</dbReference>
<dbReference type="PANTHER" id="PTHR19446">
    <property type="entry name" value="REVERSE TRANSCRIPTASES"/>
    <property type="match status" value="1"/>
</dbReference>
<dbReference type="Pfam" id="PF13837">
    <property type="entry name" value="Myb_DNA-bind_4"/>
    <property type="match status" value="1"/>
</dbReference>
<accession>A0A8B6D0W9</accession>
<name>A0A8B6D0W9_MYTGA</name>
<gene>
    <name evidence="2" type="ORF">MGAL_10B018021</name>
</gene>
<feature type="domain" description="Myb/SANT-like DNA-binding" evidence="1">
    <location>
        <begin position="269"/>
        <end position="327"/>
    </location>
</feature>
<comment type="caution">
    <text evidence="2">The sequence shown here is derived from an EMBL/GenBank/DDBJ whole genome shotgun (WGS) entry which is preliminary data.</text>
</comment>
<reference evidence="2" key="1">
    <citation type="submission" date="2018-11" db="EMBL/GenBank/DDBJ databases">
        <authorList>
            <person name="Alioto T."/>
            <person name="Alioto T."/>
        </authorList>
    </citation>
    <scope>NUCLEOTIDE SEQUENCE</scope>
</reference>
<dbReference type="EMBL" id="UYJE01002572">
    <property type="protein sequence ID" value="VDI11964.1"/>
    <property type="molecule type" value="Genomic_DNA"/>
</dbReference>
<dbReference type="OrthoDB" id="6115992at2759"/>
<sequence>MNLLTSEKDIANKLGETFAKSSSCNNYREDFKKVKKQKEKIKLNFKSKNGENYNKLFSLEELKTSLSKAHDTACGPDNIHYQLLKHLPDSSLEALLQLMNNIWESGDLPSIWKLATVVPIPKPIRESLDVPTLEHDEPPKYSSSAAKCIFADMIDLQLSDSDNSVYSSNSTDHTRCFSGEYSTEYLSDCSLSALNKDSTQRIQTSSTISLNHSEFSEALLQEVENERTVWRKKRNMTKKIQRKRKKQERSQLTGKYSFQCLCLQVHIWKEEEKLLLELRLGENNCFNSVKNHETLWNKITQEMNAQKVNVTKAQIINKWKTMKKSTKK</sequence>
<evidence type="ECO:0000313" key="3">
    <source>
        <dbReference type="Proteomes" id="UP000596742"/>
    </source>
</evidence>
<dbReference type="Gene3D" id="1.10.10.60">
    <property type="entry name" value="Homeodomain-like"/>
    <property type="match status" value="1"/>
</dbReference>
<evidence type="ECO:0000259" key="1">
    <source>
        <dbReference type="Pfam" id="PF13837"/>
    </source>
</evidence>
<protein>
    <recommendedName>
        <fullName evidence="1">Myb/SANT-like DNA-binding domain-containing protein</fullName>
    </recommendedName>
</protein>
<evidence type="ECO:0000313" key="2">
    <source>
        <dbReference type="EMBL" id="VDI11964.1"/>
    </source>
</evidence>